<evidence type="ECO:0000313" key="2">
    <source>
        <dbReference type="EMBL" id="KAL0099889.1"/>
    </source>
</evidence>
<name>A0AAW2EBZ5_9HYME</name>
<sequence length="242" mass="29098">MSLKNLRDSGRIYNPHRTRKCIPKVRKEKLLTPHGRPRCLIEWQIGRFRRQTTPKRRRKKKKKKKYIYIYIRHMRLFSPARPFPGLEVAHMNYRFIIRRRCSTARGGSTASFSPIMKNYPASHLYRFASRKTRQQNRRRLSPAVKRSGAERNYCYESLENGYARPGLKVNFTRPALRIMDFEDARGISSRDRAEAGKKRERERDSARATCRRDESRNRYRSETSARKTSHQRRKRRWKPLRS</sequence>
<feature type="compositionally biased region" description="Basic residues" evidence="1">
    <location>
        <begin position="227"/>
        <end position="242"/>
    </location>
</feature>
<dbReference type="EMBL" id="JADYXP020000027">
    <property type="protein sequence ID" value="KAL0099889.1"/>
    <property type="molecule type" value="Genomic_DNA"/>
</dbReference>
<organism evidence="2 3">
    <name type="scientific">Cardiocondyla obscurior</name>
    <dbReference type="NCBI Taxonomy" id="286306"/>
    <lineage>
        <taxon>Eukaryota</taxon>
        <taxon>Metazoa</taxon>
        <taxon>Ecdysozoa</taxon>
        <taxon>Arthropoda</taxon>
        <taxon>Hexapoda</taxon>
        <taxon>Insecta</taxon>
        <taxon>Pterygota</taxon>
        <taxon>Neoptera</taxon>
        <taxon>Endopterygota</taxon>
        <taxon>Hymenoptera</taxon>
        <taxon>Apocrita</taxon>
        <taxon>Aculeata</taxon>
        <taxon>Formicoidea</taxon>
        <taxon>Formicidae</taxon>
        <taxon>Myrmicinae</taxon>
        <taxon>Cardiocondyla</taxon>
    </lineage>
</organism>
<keyword evidence="3" id="KW-1185">Reference proteome</keyword>
<dbReference type="Proteomes" id="UP001430953">
    <property type="component" value="Unassembled WGS sequence"/>
</dbReference>
<gene>
    <name evidence="2" type="ORF">PUN28_019964</name>
</gene>
<comment type="caution">
    <text evidence="2">The sequence shown here is derived from an EMBL/GenBank/DDBJ whole genome shotgun (WGS) entry which is preliminary data.</text>
</comment>
<feature type="region of interest" description="Disordered" evidence="1">
    <location>
        <begin position="188"/>
        <end position="242"/>
    </location>
</feature>
<evidence type="ECO:0000256" key="1">
    <source>
        <dbReference type="SAM" id="MobiDB-lite"/>
    </source>
</evidence>
<proteinExistence type="predicted"/>
<protein>
    <submittedName>
        <fullName evidence="2">Uncharacterized protein</fullName>
    </submittedName>
</protein>
<reference evidence="2 3" key="1">
    <citation type="submission" date="2023-03" db="EMBL/GenBank/DDBJ databases">
        <title>High recombination rates correlate with genetic variation in Cardiocondyla obscurior ants.</title>
        <authorList>
            <person name="Errbii M."/>
        </authorList>
    </citation>
    <scope>NUCLEOTIDE SEQUENCE [LARGE SCALE GENOMIC DNA]</scope>
    <source>
        <strain evidence="2">Alpha-2009</strain>
        <tissue evidence="2">Whole body</tissue>
    </source>
</reference>
<accession>A0AAW2EBZ5</accession>
<feature type="compositionally biased region" description="Basic and acidic residues" evidence="1">
    <location>
        <begin position="188"/>
        <end position="225"/>
    </location>
</feature>
<evidence type="ECO:0000313" key="3">
    <source>
        <dbReference type="Proteomes" id="UP001430953"/>
    </source>
</evidence>
<dbReference type="AlphaFoldDB" id="A0AAW2EBZ5"/>